<dbReference type="EMBL" id="VOXD01000002">
    <property type="protein sequence ID" value="TXF91487.1"/>
    <property type="molecule type" value="Genomic_DNA"/>
</dbReference>
<evidence type="ECO:0000313" key="6">
    <source>
        <dbReference type="EMBL" id="TXF91487.1"/>
    </source>
</evidence>
<dbReference type="NCBIfam" id="TIGR04183">
    <property type="entry name" value="Por_Secre_tail"/>
    <property type="match status" value="1"/>
</dbReference>
<dbReference type="InterPro" id="IPR036116">
    <property type="entry name" value="FN3_sf"/>
</dbReference>
<dbReference type="SUPFAM" id="SSF49899">
    <property type="entry name" value="Concanavalin A-like lectins/glucanases"/>
    <property type="match status" value="3"/>
</dbReference>
<name>A0A5C7FLA4_9BACT</name>
<reference evidence="6 7" key="1">
    <citation type="submission" date="2019-08" db="EMBL/GenBank/DDBJ databases">
        <title>Lewinella sp. strain SSH13 Genome sequencing and assembly.</title>
        <authorList>
            <person name="Kim I."/>
        </authorList>
    </citation>
    <scope>NUCLEOTIDE SEQUENCE [LARGE SCALE GENOMIC DNA]</scope>
    <source>
        <strain evidence="6 7">SSH13</strain>
    </source>
</reference>
<dbReference type="InterPro" id="IPR006558">
    <property type="entry name" value="LamG-like"/>
</dbReference>
<dbReference type="CDD" id="cd00063">
    <property type="entry name" value="FN3"/>
    <property type="match status" value="1"/>
</dbReference>
<dbReference type="PROSITE" id="PS50093">
    <property type="entry name" value="PKD"/>
    <property type="match status" value="1"/>
</dbReference>
<keyword evidence="1 3" id="KW-0732">Signal</keyword>
<dbReference type="Gene3D" id="2.60.120.200">
    <property type="match status" value="3"/>
</dbReference>
<dbReference type="Pfam" id="PF13385">
    <property type="entry name" value="Laminin_G_3"/>
    <property type="match status" value="3"/>
</dbReference>
<dbReference type="Pfam" id="PF18962">
    <property type="entry name" value="Por_Secre_tail"/>
    <property type="match status" value="1"/>
</dbReference>
<evidence type="ECO:0000256" key="1">
    <source>
        <dbReference type="ARBA" id="ARBA00022729"/>
    </source>
</evidence>
<dbReference type="RefSeq" id="WP_147929027.1">
    <property type="nucleotide sequence ID" value="NZ_VOXD01000002.1"/>
</dbReference>
<dbReference type="AlphaFoldDB" id="A0A5C7FLA4"/>
<feature type="signal peptide" evidence="3">
    <location>
        <begin position="1"/>
        <end position="21"/>
    </location>
</feature>
<evidence type="ECO:0000259" key="4">
    <source>
        <dbReference type="PROSITE" id="PS50093"/>
    </source>
</evidence>
<dbReference type="SMART" id="SM00560">
    <property type="entry name" value="LamGL"/>
    <property type="match status" value="3"/>
</dbReference>
<dbReference type="PANTHER" id="PTHR42535:SF2">
    <property type="entry name" value="CHROMOSOME UNDETERMINED SCAFFOLD_146, WHOLE GENOME SHOTGUN SEQUENCE"/>
    <property type="match status" value="1"/>
</dbReference>
<feature type="chain" id="PRO_5023151373" evidence="3">
    <location>
        <begin position="22"/>
        <end position="1204"/>
    </location>
</feature>
<dbReference type="InterPro" id="IPR026444">
    <property type="entry name" value="Secre_tail"/>
</dbReference>
<organism evidence="6 7">
    <name type="scientific">Neolewinella aurantiaca</name>
    <dbReference type="NCBI Taxonomy" id="2602767"/>
    <lineage>
        <taxon>Bacteria</taxon>
        <taxon>Pseudomonadati</taxon>
        <taxon>Bacteroidota</taxon>
        <taxon>Saprospiria</taxon>
        <taxon>Saprospirales</taxon>
        <taxon>Lewinellaceae</taxon>
        <taxon>Neolewinella</taxon>
    </lineage>
</organism>
<evidence type="ECO:0000256" key="3">
    <source>
        <dbReference type="SAM" id="SignalP"/>
    </source>
</evidence>
<dbReference type="Gene3D" id="2.60.40.10">
    <property type="entry name" value="Immunoglobulins"/>
    <property type="match status" value="2"/>
</dbReference>
<proteinExistence type="predicted"/>
<keyword evidence="2" id="KW-1015">Disulfide bond</keyword>
<dbReference type="InterPro" id="IPR003961">
    <property type="entry name" value="FN3_dom"/>
</dbReference>
<dbReference type="SUPFAM" id="SSF49299">
    <property type="entry name" value="PKD domain"/>
    <property type="match status" value="1"/>
</dbReference>
<keyword evidence="7" id="KW-1185">Reference proteome</keyword>
<evidence type="ECO:0000313" key="7">
    <source>
        <dbReference type="Proteomes" id="UP000321907"/>
    </source>
</evidence>
<dbReference type="InterPro" id="IPR013783">
    <property type="entry name" value="Ig-like_fold"/>
</dbReference>
<dbReference type="OrthoDB" id="1391570at2"/>
<dbReference type="CDD" id="cd00146">
    <property type="entry name" value="PKD"/>
    <property type="match status" value="1"/>
</dbReference>
<evidence type="ECO:0000259" key="5">
    <source>
        <dbReference type="PROSITE" id="PS50853"/>
    </source>
</evidence>
<dbReference type="SUPFAM" id="SSF49265">
    <property type="entry name" value="Fibronectin type III"/>
    <property type="match status" value="1"/>
</dbReference>
<feature type="domain" description="Fibronectin type-III" evidence="5">
    <location>
        <begin position="931"/>
        <end position="1019"/>
    </location>
</feature>
<gene>
    <name evidence="6" type="ORF">FUA23_01980</name>
</gene>
<dbReference type="PANTHER" id="PTHR42535">
    <property type="entry name" value="OOKINETE PROTEIN, PUTATIVE-RELATED"/>
    <property type="match status" value="1"/>
</dbReference>
<sequence>MRTIKCLLILLYFVTVGHLFAQDFGAAQLCSTSRTDFLTTNWQPGFGTDQDFSIGFWIRTDGWDGDPAIISNKDWSAGANPGFNIALSPGAGNIDVNVGDGTNRADLDAGNITDGLWHHVLASFDRDGLMTLYLDGIEVESIDISSVGDLNNDHAFNIGMDGTGDYSAGYSSTGPSSEIAEVRIYNTVVSPDQYDVCSGIAAGDALYDNLIHYWKMGEGTGNTAVDAVGNEDATWLNTAAWTTSNSFVEATASFIPEIDRASVTFLNTSVGSSYLWDFGTGETSTLSEPVYTYDELGEYTVQLIVNGPCGSDTITQTVVITELNDSSFNSLNMDGDDQVTLANDLDLDNQPDFTIELYMKSAGWSADPGIISNKDWNSGSNPGFILAGNSNSTSLRFNAGTGNGRIDMNTNAVNDQKWHHIAIAYDADGTKKLYQDGVVVDETDVVLDGSLESDLDLIIGADGTGNYHFTGQVAEVRYWTTVLDSATLADYACGADTDHPAYDHLLHYWKADEGSGTTVLDAAGTNNGTYNGDWTAGPPPAGCEPEVPTNSVGPGNALKMDGIDDWVDCSGNDGQKVSAESIGLPTEAITVECWVKPASYTIWHSVVGFLQDNGNFERGFDLETGDGGQLRFALKSINGSSLTYLSSTSTFAENEWVHLAGVYDGTEQRIYVNGILEGTSTSQSGAIDYADSWLALGAYKDDNEQIVLDGSFDEVRIWEVAKSVEEIRELMCQRLEGDEDDLYAYWPLDRTEGDEVLDAGPNGLHGIFQNTTAAESRIISGAALGDESVTIYPENWDGVNLMLGAEGFGSVNLDNISGDLLSGLHLYRVDTKPDSTDGIYDLGDNGVYYGTFLAGRGGNYSHDLTYDYAGDPAAVTAEATLNLYNRGSNEVPTWFSSGAVRNPGNNSLLLTGAGSRREIVLADFTASPCPAPSNLALIAAGFSSATVSWEADANSYILEYGPAGYLIGTGTTISDVTQTMLEIENLEASNSYDYYVRSSCDGDVKSAWAGPFRFATLDPCGPPTNITTFEVGPTTASIAFDAPETVNQFDLQWGFSNFSLGTGIVVNSDIDTFNLSFLPSSTDFQYYVRSNCEDDFGLQSLWIGPYSFRTESPVSTNSIAGLERFIVSPNPASDHVKVAILTTKVLGTGQLEVRTMTGQLISSRPLNLQGSVSEQFDVSEFPAGLYLISVATKTGRMTQRVTIF</sequence>
<dbReference type="SMART" id="SM00060">
    <property type="entry name" value="FN3"/>
    <property type="match status" value="2"/>
</dbReference>
<dbReference type="Pfam" id="PF18911">
    <property type="entry name" value="PKD_4"/>
    <property type="match status" value="1"/>
</dbReference>
<dbReference type="Proteomes" id="UP000321907">
    <property type="component" value="Unassembled WGS sequence"/>
</dbReference>
<dbReference type="InterPro" id="IPR000601">
    <property type="entry name" value="PKD_dom"/>
</dbReference>
<feature type="domain" description="PKD" evidence="4">
    <location>
        <begin position="273"/>
        <end position="327"/>
    </location>
</feature>
<accession>A0A5C7FLA4</accession>
<comment type="caution">
    <text evidence="6">The sequence shown here is derived from an EMBL/GenBank/DDBJ whole genome shotgun (WGS) entry which is preliminary data.</text>
</comment>
<dbReference type="PROSITE" id="PS50853">
    <property type="entry name" value="FN3"/>
    <property type="match status" value="1"/>
</dbReference>
<evidence type="ECO:0000256" key="2">
    <source>
        <dbReference type="ARBA" id="ARBA00023157"/>
    </source>
</evidence>
<dbReference type="GO" id="GO:0004553">
    <property type="term" value="F:hydrolase activity, hydrolyzing O-glycosyl compounds"/>
    <property type="evidence" value="ECO:0007669"/>
    <property type="project" value="UniProtKB-ARBA"/>
</dbReference>
<dbReference type="InterPro" id="IPR035986">
    <property type="entry name" value="PKD_dom_sf"/>
</dbReference>
<protein>
    <submittedName>
        <fullName evidence="6">T9SS type A sorting domain-containing protein</fullName>
    </submittedName>
</protein>
<dbReference type="SMART" id="SM00089">
    <property type="entry name" value="PKD"/>
    <property type="match status" value="1"/>
</dbReference>
<dbReference type="GO" id="GO:0005975">
    <property type="term" value="P:carbohydrate metabolic process"/>
    <property type="evidence" value="ECO:0007669"/>
    <property type="project" value="UniProtKB-ARBA"/>
</dbReference>
<dbReference type="InterPro" id="IPR013320">
    <property type="entry name" value="ConA-like_dom_sf"/>
</dbReference>
<dbReference type="InterPro" id="IPR022409">
    <property type="entry name" value="PKD/Chitinase_dom"/>
</dbReference>